<accession>A0A9E7KDZ2</accession>
<dbReference type="Proteomes" id="UP001055439">
    <property type="component" value="Chromosome 7"/>
</dbReference>
<dbReference type="OrthoDB" id="1711136at2759"/>
<protein>
    <submittedName>
        <fullName evidence="1">RING</fullName>
    </submittedName>
</protein>
<proteinExistence type="predicted"/>
<dbReference type="AlphaFoldDB" id="A0A9E7KDZ2"/>
<sequence length="116" mass="13239">MTQQSFARFREPSISCAPHLIPRAQSLTRSFSLDNSVVTTKSLAAPLKSAIDKIQLRAAAFLRVRGLVKQPIDSFQFFVNHEIKKIMESIDLLVCRHERSFYHSQTHDVTLETLIL</sequence>
<name>A0A9E7KDZ2_9LILI</name>
<gene>
    <name evidence="1" type="ORF">MUK42_10538</name>
</gene>
<dbReference type="EMBL" id="CP097509">
    <property type="protein sequence ID" value="URE14482.1"/>
    <property type="molecule type" value="Genomic_DNA"/>
</dbReference>
<keyword evidence="2" id="KW-1185">Reference proteome</keyword>
<organism evidence="1 2">
    <name type="scientific">Musa troglodytarum</name>
    <name type="common">fe'i banana</name>
    <dbReference type="NCBI Taxonomy" id="320322"/>
    <lineage>
        <taxon>Eukaryota</taxon>
        <taxon>Viridiplantae</taxon>
        <taxon>Streptophyta</taxon>
        <taxon>Embryophyta</taxon>
        <taxon>Tracheophyta</taxon>
        <taxon>Spermatophyta</taxon>
        <taxon>Magnoliopsida</taxon>
        <taxon>Liliopsida</taxon>
        <taxon>Zingiberales</taxon>
        <taxon>Musaceae</taxon>
        <taxon>Musa</taxon>
    </lineage>
</organism>
<evidence type="ECO:0000313" key="1">
    <source>
        <dbReference type="EMBL" id="URE14482.1"/>
    </source>
</evidence>
<evidence type="ECO:0000313" key="2">
    <source>
        <dbReference type="Proteomes" id="UP001055439"/>
    </source>
</evidence>
<reference evidence="1" key="1">
    <citation type="submission" date="2022-05" db="EMBL/GenBank/DDBJ databases">
        <title>The Musa troglodytarum L. genome provides insights into the mechanism of non-climacteric behaviour and enrichment of carotenoids.</title>
        <authorList>
            <person name="Wang J."/>
        </authorList>
    </citation>
    <scope>NUCLEOTIDE SEQUENCE</scope>
    <source>
        <tissue evidence="1">Leaf</tissue>
    </source>
</reference>